<evidence type="ECO:0000313" key="1">
    <source>
        <dbReference type="EMBL" id="CAH6719035.1"/>
    </source>
</evidence>
<keyword evidence="2" id="KW-1185">Reference proteome</keyword>
<dbReference type="EMBL" id="CALSDN010000001">
    <property type="protein sequence ID" value="CAH6719035.1"/>
    <property type="molecule type" value="Genomic_DNA"/>
</dbReference>
<accession>A0ACA9Y2A9</accession>
<organism evidence="1 2">
    <name type="scientific">[Candida] jaroonii</name>
    <dbReference type="NCBI Taxonomy" id="467808"/>
    <lineage>
        <taxon>Eukaryota</taxon>
        <taxon>Fungi</taxon>
        <taxon>Dikarya</taxon>
        <taxon>Ascomycota</taxon>
        <taxon>Saccharomycotina</taxon>
        <taxon>Pichiomycetes</taxon>
        <taxon>Debaryomycetaceae</taxon>
        <taxon>Yamadazyma</taxon>
    </lineage>
</organism>
<evidence type="ECO:0000313" key="2">
    <source>
        <dbReference type="Proteomes" id="UP001152531"/>
    </source>
</evidence>
<sequence length="356" mass="42076">MKSFTESGCVNLTQCVTDLMLKMQNFNLVNYKLLNLIIFSVVVISNLIKWTVFGKLSDNEISNLRDKISYTIWEFWFGFFIFLKEIRHKEGIQSLNLIIQNEFLKYSGLFLCIMLLKSFHFLTSDRLHSLDVKFDPKDKQKMSQFKKLGFGILILHCIDILLAVSFIYQVYFIYNQSQFLNFDDNILISIFGFEIFHIYPLLVFTCSKFFTMYYNIKKPHVNFTKLLNFVEICTNLVRFIMMSMFAVLFLYYYTFPIHILPSSYLSLRVLIVKIRCLISLERRNLKYKKDISIEPDSECVICLEHLNYSNSDGIKCLDSCDHTFHYKCLKRWMNHSQTCPVCRIKIGNSVNSVITK</sequence>
<proteinExistence type="predicted"/>
<gene>
    <name evidence="1" type="ORF">CLIB1444_01S19988</name>
</gene>
<protein>
    <submittedName>
        <fullName evidence="1">Uncharacterized protein</fullName>
    </submittedName>
</protein>
<dbReference type="Proteomes" id="UP001152531">
    <property type="component" value="Unassembled WGS sequence"/>
</dbReference>
<name>A0ACA9Y2A9_9ASCO</name>
<reference evidence="1" key="1">
    <citation type="submission" date="2022-06" db="EMBL/GenBank/DDBJ databases">
        <authorList>
            <person name="Legras J.-L."/>
            <person name="Devillers H."/>
            <person name="Grondin C."/>
        </authorList>
    </citation>
    <scope>NUCLEOTIDE SEQUENCE</scope>
    <source>
        <strain evidence="1">CLIB 1444</strain>
    </source>
</reference>
<comment type="caution">
    <text evidence="1">The sequence shown here is derived from an EMBL/GenBank/DDBJ whole genome shotgun (WGS) entry which is preliminary data.</text>
</comment>